<dbReference type="SUPFAM" id="SSF158235">
    <property type="entry name" value="SOCS box-like"/>
    <property type="match status" value="1"/>
</dbReference>
<dbReference type="OrthoDB" id="194358at2759"/>
<dbReference type="SUPFAM" id="SSF48403">
    <property type="entry name" value="Ankyrin repeat"/>
    <property type="match status" value="1"/>
</dbReference>
<dbReference type="InterPro" id="IPR002110">
    <property type="entry name" value="Ankyrin_rpt"/>
</dbReference>
<feature type="domain" description="SOCS box" evidence="1">
    <location>
        <begin position="251"/>
        <end position="293"/>
    </location>
</feature>
<accession>A0A8S3ZM10</accession>
<protein>
    <recommendedName>
        <fullName evidence="1">SOCS box domain-containing protein</fullName>
    </recommendedName>
</protein>
<evidence type="ECO:0000313" key="2">
    <source>
        <dbReference type="EMBL" id="CAG5128366.1"/>
    </source>
</evidence>
<dbReference type="Pfam" id="PF00023">
    <property type="entry name" value="Ank"/>
    <property type="match status" value="1"/>
</dbReference>
<gene>
    <name evidence="2" type="ORF">CUNI_LOCUS13924</name>
</gene>
<dbReference type="InterPro" id="IPR001496">
    <property type="entry name" value="SOCS_box"/>
</dbReference>
<keyword evidence="3" id="KW-1185">Reference proteome</keyword>
<name>A0A8S3ZM10_9EUPU</name>
<evidence type="ECO:0000313" key="3">
    <source>
        <dbReference type="Proteomes" id="UP000678393"/>
    </source>
</evidence>
<dbReference type="Proteomes" id="UP000678393">
    <property type="component" value="Unassembled WGS sequence"/>
</dbReference>
<dbReference type="AlphaFoldDB" id="A0A8S3ZM10"/>
<proteinExistence type="predicted"/>
<comment type="caution">
    <text evidence="2">The sequence shown here is derived from an EMBL/GenBank/DDBJ whole genome shotgun (WGS) entry which is preliminary data.</text>
</comment>
<organism evidence="2 3">
    <name type="scientific">Candidula unifasciata</name>
    <dbReference type="NCBI Taxonomy" id="100452"/>
    <lineage>
        <taxon>Eukaryota</taxon>
        <taxon>Metazoa</taxon>
        <taxon>Spiralia</taxon>
        <taxon>Lophotrochozoa</taxon>
        <taxon>Mollusca</taxon>
        <taxon>Gastropoda</taxon>
        <taxon>Heterobranchia</taxon>
        <taxon>Euthyneura</taxon>
        <taxon>Panpulmonata</taxon>
        <taxon>Eupulmonata</taxon>
        <taxon>Stylommatophora</taxon>
        <taxon>Helicina</taxon>
        <taxon>Helicoidea</taxon>
        <taxon>Geomitridae</taxon>
        <taxon>Candidula</taxon>
    </lineage>
</organism>
<evidence type="ECO:0000259" key="1">
    <source>
        <dbReference type="PROSITE" id="PS50225"/>
    </source>
</evidence>
<dbReference type="InterPro" id="IPR036036">
    <property type="entry name" value="SOCS_box-like_dom_sf"/>
</dbReference>
<dbReference type="EMBL" id="CAJHNH020003027">
    <property type="protein sequence ID" value="CAG5128366.1"/>
    <property type="molecule type" value="Genomic_DNA"/>
</dbReference>
<dbReference type="InterPro" id="IPR036770">
    <property type="entry name" value="Ankyrin_rpt-contain_sf"/>
</dbReference>
<dbReference type="GO" id="GO:0035556">
    <property type="term" value="P:intracellular signal transduction"/>
    <property type="evidence" value="ECO:0007669"/>
    <property type="project" value="InterPro"/>
</dbReference>
<dbReference type="PROSITE" id="PS50225">
    <property type="entry name" value="SOCS"/>
    <property type="match status" value="1"/>
</dbReference>
<dbReference type="Gene3D" id="1.25.40.20">
    <property type="entry name" value="Ankyrin repeat-containing domain"/>
    <property type="match status" value="1"/>
</dbReference>
<reference evidence="2" key="1">
    <citation type="submission" date="2021-04" db="EMBL/GenBank/DDBJ databases">
        <authorList>
            <consortium name="Molecular Ecology Group"/>
        </authorList>
    </citation>
    <scope>NUCLEOTIDE SEQUENCE</scope>
</reference>
<sequence>MAEWQGTDYSSQIEAAIINNQPDADINICLNNQRDSPLFLAVKLSHRDIVKILLSSPGCNLAHQNINQYSPLDLALVMVFNNQKEPRQSACWDILELLLEAGAESSCPDAMLYVVRTALKLNDDQFLFHLIHTLTACCTSLNMHALLLRKLHRHQPMYTGVNNDLFFEQASDLSVKLIKLYTNKDSLQQIVECFPYYADSHWDVREARNRLFIKLIIYLTVAGWQWTNQADLQYMRLICTNLSQWCYQMLRTVPSLTHLCRLSLTSSPSARQSIIPLRVPNILLSYLDYKDIDSLAPFTSTFDFSSVQL</sequence>